<keyword evidence="4" id="KW-0574">Periplasm</keyword>
<dbReference type="PANTHER" id="PTHR30006">
    <property type="entry name" value="THIAMINE-BINDING PERIPLASMIC PROTEIN-RELATED"/>
    <property type="match status" value="1"/>
</dbReference>
<dbReference type="Pfam" id="PF01547">
    <property type="entry name" value="SBP_bac_1"/>
    <property type="match status" value="1"/>
</dbReference>
<dbReference type="AlphaFoldDB" id="A0A7X2PBM0"/>
<dbReference type="PROSITE" id="PS51257">
    <property type="entry name" value="PROKAR_LIPOPROTEIN"/>
    <property type="match status" value="1"/>
</dbReference>
<dbReference type="InterPro" id="IPR006059">
    <property type="entry name" value="SBP"/>
</dbReference>
<dbReference type="RefSeq" id="WP_154424291.1">
    <property type="nucleotide sequence ID" value="NZ_JAQYGB010000022.1"/>
</dbReference>
<evidence type="ECO:0000256" key="5">
    <source>
        <dbReference type="SAM" id="SignalP"/>
    </source>
</evidence>
<evidence type="ECO:0000256" key="3">
    <source>
        <dbReference type="ARBA" id="ARBA00022729"/>
    </source>
</evidence>
<dbReference type="GO" id="GO:0030288">
    <property type="term" value="C:outer membrane-bounded periplasmic space"/>
    <property type="evidence" value="ECO:0007669"/>
    <property type="project" value="TreeGrafter"/>
</dbReference>
<dbReference type="NCBIfam" id="TIGR01254">
    <property type="entry name" value="sfuA"/>
    <property type="match status" value="1"/>
</dbReference>
<organism evidence="6 7">
    <name type="scientific">Bullifex porci</name>
    <dbReference type="NCBI Taxonomy" id="2606638"/>
    <lineage>
        <taxon>Bacteria</taxon>
        <taxon>Pseudomonadati</taxon>
        <taxon>Spirochaetota</taxon>
        <taxon>Spirochaetia</taxon>
        <taxon>Spirochaetales</taxon>
        <taxon>Spirochaetaceae</taxon>
        <taxon>Bullifex</taxon>
    </lineage>
</organism>
<dbReference type="GO" id="GO:0015888">
    <property type="term" value="P:thiamine transport"/>
    <property type="evidence" value="ECO:0007669"/>
    <property type="project" value="InterPro"/>
</dbReference>
<dbReference type="Gene3D" id="3.40.190.10">
    <property type="entry name" value="Periplasmic binding protein-like II"/>
    <property type="match status" value="2"/>
</dbReference>
<dbReference type="EMBL" id="VUNN01000001">
    <property type="protein sequence ID" value="MSU05395.1"/>
    <property type="molecule type" value="Genomic_DNA"/>
</dbReference>
<evidence type="ECO:0000256" key="1">
    <source>
        <dbReference type="ARBA" id="ARBA00004418"/>
    </source>
</evidence>
<comment type="caution">
    <text evidence="6">The sequence shown here is derived from an EMBL/GenBank/DDBJ whole genome shotgun (WGS) entry which is preliminary data.</text>
</comment>
<keyword evidence="7" id="KW-1185">Reference proteome</keyword>
<dbReference type="GO" id="GO:0030976">
    <property type="term" value="F:thiamine pyrophosphate binding"/>
    <property type="evidence" value="ECO:0007669"/>
    <property type="project" value="TreeGrafter"/>
</dbReference>
<proteinExistence type="predicted"/>
<gene>
    <name evidence="6" type="ORF">FYJ80_01160</name>
</gene>
<dbReference type="InterPro" id="IPR005948">
    <property type="entry name" value="ThiB-like"/>
</dbReference>
<dbReference type="SUPFAM" id="SSF53850">
    <property type="entry name" value="Periplasmic binding protein-like II"/>
    <property type="match status" value="1"/>
</dbReference>
<dbReference type="CDD" id="cd13545">
    <property type="entry name" value="PBP2_TbpA"/>
    <property type="match status" value="1"/>
</dbReference>
<evidence type="ECO:0000313" key="6">
    <source>
        <dbReference type="EMBL" id="MSU05395.1"/>
    </source>
</evidence>
<dbReference type="Proteomes" id="UP000460549">
    <property type="component" value="Unassembled WGS sequence"/>
</dbReference>
<protein>
    <submittedName>
        <fullName evidence="6">Thiamine ABC transporter substrate-binding protein</fullName>
    </submittedName>
</protein>
<dbReference type="PANTHER" id="PTHR30006:SF3">
    <property type="entry name" value="THIAMINE-BINDING PERIPLASMIC PROTEIN"/>
    <property type="match status" value="1"/>
</dbReference>
<accession>A0A7X2PBM0</accession>
<keyword evidence="2" id="KW-0813">Transport</keyword>
<evidence type="ECO:0000256" key="4">
    <source>
        <dbReference type="ARBA" id="ARBA00022764"/>
    </source>
</evidence>
<reference evidence="6 7" key="1">
    <citation type="submission" date="2019-08" db="EMBL/GenBank/DDBJ databases">
        <title>In-depth cultivation of the pig gut microbiome towards novel bacterial diversity and tailored functional studies.</title>
        <authorList>
            <person name="Wylensek D."/>
            <person name="Hitch T.C.A."/>
            <person name="Clavel T."/>
        </authorList>
    </citation>
    <scope>NUCLEOTIDE SEQUENCE [LARGE SCALE GENOMIC DNA]</scope>
    <source>
        <strain evidence="6 7">NM-380-WT-3C1</strain>
    </source>
</reference>
<sequence length="341" mass="37942">MKKHCFTLVILALLACSLFAKGAAETIAKENSNELTLYCYDTFASEWGSGPTLIPLFEEKTGIKVNVISTGNAVEMLNKAILEGDNCPADLVMGISDDTASKAYSSGLFASYESPVLKDIDEDLIFDKEYRLLPFDYGAFAFVYDSESGIEVPTSLEDLKKDIYKDKIILIDPRTSSVGMGLLIWTIEVYGEDYLDWWKAVGKNALTIADGWSSAYGLFTEGEAPIVLSYTTSPVYHVLWEDTTRYQALVFDEGHSTTIESIGILKNAKNRANAEKFIDFILTEGQKETAIANSMYPVNKNTELPSAYDYAPVPKLLHLDSEVIAQNLEKWLNEWTEAMVN</sequence>
<keyword evidence="3 5" id="KW-0732">Signal</keyword>
<dbReference type="GO" id="GO:0030975">
    <property type="term" value="F:thiamine binding"/>
    <property type="evidence" value="ECO:0007669"/>
    <property type="project" value="InterPro"/>
</dbReference>
<name>A0A7X2PBM0_9SPIO</name>
<feature type="chain" id="PRO_5030544997" evidence="5">
    <location>
        <begin position="23"/>
        <end position="341"/>
    </location>
</feature>
<evidence type="ECO:0000313" key="7">
    <source>
        <dbReference type="Proteomes" id="UP000460549"/>
    </source>
</evidence>
<comment type="subcellular location">
    <subcellularLocation>
        <location evidence="1">Periplasm</location>
    </subcellularLocation>
</comment>
<feature type="signal peptide" evidence="5">
    <location>
        <begin position="1"/>
        <end position="22"/>
    </location>
</feature>
<evidence type="ECO:0000256" key="2">
    <source>
        <dbReference type="ARBA" id="ARBA00022448"/>
    </source>
</evidence>